<name>A0A915HLC3_ROMCU</name>
<sequence length="68" mass="7956">MTSKKYCGLMEKLEVWKTMIIWYKKYVVNPQFNPNPKVSGHQGQMLVQLMSNVHYNGNSRILAAKKVR</sequence>
<proteinExistence type="predicted"/>
<protein>
    <submittedName>
        <fullName evidence="2">Uncharacterized protein</fullName>
    </submittedName>
</protein>
<organism evidence="1 2">
    <name type="scientific">Romanomermis culicivorax</name>
    <name type="common">Nematode worm</name>
    <dbReference type="NCBI Taxonomy" id="13658"/>
    <lineage>
        <taxon>Eukaryota</taxon>
        <taxon>Metazoa</taxon>
        <taxon>Ecdysozoa</taxon>
        <taxon>Nematoda</taxon>
        <taxon>Enoplea</taxon>
        <taxon>Dorylaimia</taxon>
        <taxon>Mermithida</taxon>
        <taxon>Mermithoidea</taxon>
        <taxon>Mermithidae</taxon>
        <taxon>Romanomermis</taxon>
    </lineage>
</organism>
<evidence type="ECO:0000313" key="2">
    <source>
        <dbReference type="WBParaSite" id="nRc.2.0.1.t02280-RA"/>
    </source>
</evidence>
<evidence type="ECO:0000313" key="1">
    <source>
        <dbReference type="Proteomes" id="UP000887565"/>
    </source>
</evidence>
<accession>A0A915HLC3</accession>
<dbReference type="Proteomes" id="UP000887565">
    <property type="component" value="Unplaced"/>
</dbReference>
<dbReference type="WBParaSite" id="nRc.2.0.1.t02280-RA">
    <property type="protein sequence ID" value="nRc.2.0.1.t02280-RA"/>
    <property type="gene ID" value="nRc.2.0.1.g02280"/>
</dbReference>
<keyword evidence="1" id="KW-1185">Reference proteome</keyword>
<dbReference type="AlphaFoldDB" id="A0A915HLC3"/>
<reference evidence="2" key="1">
    <citation type="submission" date="2022-11" db="UniProtKB">
        <authorList>
            <consortium name="WormBaseParasite"/>
        </authorList>
    </citation>
    <scope>IDENTIFICATION</scope>
</reference>